<evidence type="ECO:0000313" key="1">
    <source>
        <dbReference type="EMBL" id="PYH41869.1"/>
    </source>
</evidence>
<dbReference type="AlphaFoldDB" id="A0A318Z4C7"/>
<protein>
    <submittedName>
        <fullName evidence="1">Uncharacterized protein</fullName>
    </submittedName>
</protein>
<dbReference type="GeneID" id="37077029"/>
<name>A0A318Z4C7_9EURO</name>
<dbReference type="RefSeq" id="XP_025427851.1">
    <property type="nucleotide sequence ID" value="XM_025575801.1"/>
</dbReference>
<accession>A0A318Z4C7</accession>
<organism evidence="1 2">
    <name type="scientific">Aspergillus saccharolyticus JOP 1030-1</name>
    <dbReference type="NCBI Taxonomy" id="1450539"/>
    <lineage>
        <taxon>Eukaryota</taxon>
        <taxon>Fungi</taxon>
        <taxon>Dikarya</taxon>
        <taxon>Ascomycota</taxon>
        <taxon>Pezizomycotina</taxon>
        <taxon>Eurotiomycetes</taxon>
        <taxon>Eurotiomycetidae</taxon>
        <taxon>Eurotiales</taxon>
        <taxon>Aspergillaceae</taxon>
        <taxon>Aspergillus</taxon>
        <taxon>Aspergillus subgen. Circumdati</taxon>
    </lineage>
</organism>
<gene>
    <name evidence="1" type="ORF">BP01DRAFT_359965</name>
</gene>
<dbReference type="Proteomes" id="UP000248349">
    <property type="component" value="Unassembled WGS sequence"/>
</dbReference>
<dbReference type="EMBL" id="KZ821258">
    <property type="protein sequence ID" value="PYH41869.1"/>
    <property type="molecule type" value="Genomic_DNA"/>
</dbReference>
<sequence>MLCAVQLVQVSRNQTTYENMRGHSIDRSYPSSRAFASALTAGTTSLDAAGLSSAGQGPNPALVHNASQRHPRNGCVRQWTSLLGIDTFFATARDGLRDGPRAARPRNPFSRGIITNCQDFWCDPAPYFGQREPGSAMLGGEIVNYNRMYEVPSRVHCDGTYHSLADNDLEQNA</sequence>
<reference evidence="1 2" key="1">
    <citation type="submission" date="2016-12" db="EMBL/GenBank/DDBJ databases">
        <title>The genomes of Aspergillus section Nigri reveals drivers in fungal speciation.</title>
        <authorList>
            <consortium name="DOE Joint Genome Institute"/>
            <person name="Vesth T.C."/>
            <person name="Nybo J."/>
            <person name="Theobald S."/>
            <person name="Brandl J."/>
            <person name="Frisvad J.C."/>
            <person name="Nielsen K.F."/>
            <person name="Lyhne E.K."/>
            <person name="Kogle M.E."/>
            <person name="Kuo A."/>
            <person name="Riley R."/>
            <person name="Clum A."/>
            <person name="Nolan M."/>
            <person name="Lipzen A."/>
            <person name="Salamov A."/>
            <person name="Henrissat B."/>
            <person name="Wiebenga A."/>
            <person name="De Vries R.P."/>
            <person name="Grigoriev I.V."/>
            <person name="Mortensen U.H."/>
            <person name="Andersen M.R."/>
            <person name="Baker S.E."/>
        </authorList>
    </citation>
    <scope>NUCLEOTIDE SEQUENCE [LARGE SCALE GENOMIC DNA]</scope>
    <source>
        <strain evidence="1 2">JOP 1030-1</strain>
    </source>
</reference>
<keyword evidence="2" id="KW-1185">Reference proteome</keyword>
<dbReference type="OrthoDB" id="6781668at2759"/>
<dbReference type="STRING" id="1450539.A0A318Z4C7"/>
<evidence type="ECO:0000313" key="2">
    <source>
        <dbReference type="Proteomes" id="UP000248349"/>
    </source>
</evidence>
<proteinExistence type="predicted"/>